<dbReference type="SMART" id="SM00382">
    <property type="entry name" value="AAA"/>
    <property type="match status" value="1"/>
</dbReference>
<dbReference type="GO" id="GO:0006355">
    <property type="term" value="P:regulation of DNA-templated transcription"/>
    <property type="evidence" value="ECO:0007669"/>
    <property type="project" value="InterPro"/>
</dbReference>
<gene>
    <name evidence="10" type="ordered locus">Desti_0820</name>
</gene>
<dbReference type="PROSITE" id="PS50045">
    <property type="entry name" value="SIGMA54_INTERACT_4"/>
    <property type="match status" value="1"/>
</dbReference>
<evidence type="ECO:0000256" key="5">
    <source>
        <dbReference type="ARBA" id="ARBA00023015"/>
    </source>
</evidence>
<evidence type="ECO:0000259" key="8">
    <source>
        <dbReference type="PROSITE" id="PS50045"/>
    </source>
</evidence>
<dbReference type="STRING" id="706587.Desti_0820"/>
<evidence type="ECO:0000256" key="2">
    <source>
        <dbReference type="ARBA" id="ARBA00022741"/>
    </source>
</evidence>
<dbReference type="InterPro" id="IPR011006">
    <property type="entry name" value="CheY-like_superfamily"/>
</dbReference>
<dbReference type="PROSITE" id="PS00676">
    <property type="entry name" value="SIGMA54_INTERACT_2"/>
    <property type="match status" value="1"/>
</dbReference>
<dbReference type="AlphaFoldDB" id="I4C1V3"/>
<keyword evidence="10" id="KW-0238">DNA-binding</keyword>
<dbReference type="Gene3D" id="1.10.10.60">
    <property type="entry name" value="Homeodomain-like"/>
    <property type="match status" value="1"/>
</dbReference>
<dbReference type="GO" id="GO:0000160">
    <property type="term" value="P:phosphorelay signal transduction system"/>
    <property type="evidence" value="ECO:0007669"/>
    <property type="project" value="UniProtKB-KW"/>
</dbReference>
<keyword evidence="11" id="KW-1185">Reference proteome</keyword>
<dbReference type="GO" id="GO:0043565">
    <property type="term" value="F:sequence-specific DNA binding"/>
    <property type="evidence" value="ECO:0007669"/>
    <property type="project" value="InterPro"/>
</dbReference>
<organism evidence="10 11">
    <name type="scientific">Desulfomonile tiedjei (strain ATCC 49306 / DSM 6799 / DCB-1)</name>
    <dbReference type="NCBI Taxonomy" id="706587"/>
    <lineage>
        <taxon>Bacteria</taxon>
        <taxon>Pseudomonadati</taxon>
        <taxon>Thermodesulfobacteriota</taxon>
        <taxon>Desulfomonilia</taxon>
        <taxon>Desulfomonilales</taxon>
        <taxon>Desulfomonilaceae</taxon>
        <taxon>Desulfomonile</taxon>
    </lineage>
</organism>
<dbReference type="Pfam" id="PF25601">
    <property type="entry name" value="AAA_lid_14"/>
    <property type="match status" value="1"/>
</dbReference>
<dbReference type="Pfam" id="PF00158">
    <property type="entry name" value="Sigma54_activat"/>
    <property type="match status" value="1"/>
</dbReference>
<keyword evidence="1 7" id="KW-0597">Phosphoprotein</keyword>
<evidence type="ECO:0000256" key="6">
    <source>
        <dbReference type="ARBA" id="ARBA00023163"/>
    </source>
</evidence>
<feature type="domain" description="Sigma-54 factor interaction" evidence="8">
    <location>
        <begin position="144"/>
        <end position="373"/>
    </location>
</feature>
<dbReference type="OrthoDB" id="9814761at2"/>
<dbReference type="InterPro" id="IPR003593">
    <property type="entry name" value="AAA+_ATPase"/>
</dbReference>
<dbReference type="InterPro" id="IPR058031">
    <property type="entry name" value="AAA_lid_NorR"/>
</dbReference>
<dbReference type="InterPro" id="IPR027417">
    <property type="entry name" value="P-loop_NTPase"/>
</dbReference>
<dbReference type="FunFam" id="3.40.50.300:FF:000006">
    <property type="entry name" value="DNA-binding transcriptional regulator NtrC"/>
    <property type="match status" value="1"/>
</dbReference>
<dbReference type="GO" id="GO:0005524">
    <property type="term" value="F:ATP binding"/>
    <property type="evidence" value="ECO:0007669"/>
    <property type="project" value="UniProtKB-KW"/>
</dbReference>
<evidence type="ECO:0000256" key="3">
    <source>
        <dbReference type="ARBA" id="ARBA00022840"/>
    </source>
</evidence>
<feature type="modified residue" description="4-aspartylphosphate" evidence="7">
    <location>
        <position position="54"/>
    </location>
</feature>
<keyword evidence="4" id="KW-0902">Two-component regulatory system</keyword>
<evidence type="ECO:0000256" key="4">
    <source>
        <dbReference type="ARBA" id="ARBA00023012"/>
    </source>
</evidence>
<dbReference type="InterPro" id="IPR002197">
    <property type="entry name" value="HTH_Fis"/>
</dbReference>
<keyword evidence="2" id="KW-0547">Nucleotide-binding</keyword>
<reference evidence="11" key="1">
    <citation type="submission" date="2012-06" db="EMBL/GenBank/DDBJ databases">
        <title>Complete sequence of chromosome of Desulfomonile tiedjei DSM 6799.</title>
        <authorList>
            <person name="Lucas S."/>
            <person name="Copeland A."/>
            <person name="Lapidus A."/>
            <person name="Glavina del Rio T."/>
            <person name="Dalin E."/>
            <person name="Tice H."/>
            <person name="Bruce D."/>
            <person name="Goodwin L."/>
            <person name="Pitluck S."/>
            <person name="Peters L."/>
            <person name="Ovchinnikova G."/>
            <person name="Zeytun A."/>
            <person name="Lu M."/>
            <person name="Kyrpides N."/>
            <person name="Mavromatis K."/>
            <person name="Ivanova N."/>
            <person name="Brettin T."/>
            <person name="Detter J.C."/>
            <person name="Han C."/>
            <person name="Larimer F."/>
            <person name="Land M."/>
            <person name="Hauser L."/>
            <person name="Markowitz V."/>
            <person name="Cheng J.-F."/>
            <person name="Hugenholtz P."/>
            <person name="Woyke T."/>
            <person name="Wu D."/>
            <person name="Spring S."/>
            <person name="Schroeder M."/>
            <person name="Brambilla E."/>
            <person name="Klenk H.-P."/>
            <person name="Eisen J.A."/>
        </authorList>
    </citation>
    <scope>NUCLEOTIDE SEQUENCE [LARGE SCALE GENOMIC DNA]</scope>
    <source>
        <strain evidence="11">ATCC 49306 / DSM 6799 / DCB-1</strain>
    </source>
</reference>
<dbReference type="SUPFAM" id="SSF52540">
    <property type="entry name" value="P-loop containing nucleoside triphosphate hydrolases"/>
    <property type="match status" value="1"/>
</dbReference>
<accession>I4C1V3</accession>
<dbReference type="InterPro" id="IPR001789">
    <property type="entry name" value="Sig_transdc_resp-reg_receiver"/>
</dbReference>
<keyword evidence="3" id="KW-0067">ATP-binding</keyword>
<dbReference type="PROSITE" id="PS00675">
    <property type="entry name" value="SIGMA54_INTERACT_1"/>
    <property type="match status" value="1"/>
</dbReference>
<dbReference type="Pfam" id="PF00072">
    <property type="entry name" value="Response_reg"/>
    <property type="match status" value="1"/>
</dbReference>
<dbReference type="InterPro" id="IPR002078">
    <property type="entry name" value="Sigma_54_int"/>
</dbReference>
<name>I4C1V3_DESTA</name>
<dbReference type="Proteomes" id="UP000006055">
    <property type="component" value="Chromosome"/>
</dbReference>
<keyword evidence="6" id="KW-0804">Transcription</keyword>
<dbReference type="Gene3D" id="3.40.50.2300">
    <property type="match status" value="1"/>
</dbReference>
<dbReference type="Gene3D" id="3.40.50.300">
    <property type="entry name" value="P-loop containing nucleotide triphosphate hydrolases"/>
    <property type="match status" value="1"/>
</dbReference>
<dbReference type="InterPro" id="IPR025943">
    <property type="entry name" value="Sigma_54_int_dom_ATP-bd_2"/>
</dbReference>
<dbReference type="KEGG" id="dti:Desti_0820"/>
<dbReference type="SUPFAM" id="SSF52172">
    <property type="entry name" value="CheY-like"/>
    <property type="match status" value="1"/>
</dbReference>
<evidence type="ECO:0000259" key="9">
    <source>
        <dbReference type="PROSITE" id="PS50110"/>
    </source>
</evidence>
<dbReference type="Pfam" id="PF02954">
    <property type="entry name" value="HTH_8"/>
    <property type="match status" value="1"/>
</dbReference>
<protein>
    <submittedName>
        <fullName evidence="10">Response regulator with CheY-like receiver, AAA-type ATPase, and DNA-binding domains</fullName>
    </submittedName>
</protein>
<evidence type="ECO:0000256" key="1">
    <source>
        <dbReference type="ARBA" id="ARBA00022553"/>
    </source>
</evidence>
<dbReference type="SUPFAM" id="SSF46689">
    <property type="entry name" value="Homeodomain-like"/>
    <property type="match status" value="1"/>
</dbReference>
<dbReference type="CDD" id="cd00009">
    <property type="entry name" value="AAA"/>
    <property type="match status" value="1"/>
</dbReference>
<proteinExistence type="predicted"/>
<dbReference type="FunFam" id="3.40.50.2300:FF:000018">
    <property type="entry name" value="DNA-binding transcriptional regulator NtrC"/>
    <property type="match status" value="1"/>
</dbReference>
<dbReference type="PRINTS" id="PR01590">
    <property type="entry name" value="HTHFIS"/>
</dbReference>
<dbReference type="PANTHER" id="PTHR32071">
    <property type="entry name" value="TRANSCRIPTIONAL REGULATORY PROTEIN"/>
    <property type="match status" value="1"/>
</dbReference>
<dbReference type="RefSeq" id="WP_014808700.1">
    <property type="nucleotide sequence ID" value="NC_018025.1"/>
</dbReference>
<dbReference type="HOGENOM" id="CLU_000445_0_0_7"/>
<dbReference type="InterPro" id="IPR009057">
    <property type="entry name" value="Homeodomain-like_sf"/>
</dbReference>
<dbReference type="EMBL" id="CP003360">
    <property type="protein sequence ID" value="AFM23544.1"/>
    <property type="molecule type" value="Genomic_DNA"/>
</dbReference>
<dbReference type="eggNOG" id="COG2204">
    <property type="taxonomic scope" value="Bacteria"/>
</dbReference>
<evidence type="ECO:0000256" key="7">
    <source>
        <dbReference type="PROSITE-ProRule" id="PRU00169"/>
    </source>
</evidence>
<dbReference type="PANTHER" id="PTHR32071:SF113">
    <property type="entry name" value="ALGINATE BIOSYNTHESIS TRANSCRIPTIONAL REGULATORY PROTEIN ALGB"/>
    <property type="match status" value="1"/>
</dbReference>
<keyword evidence="5" id="KW-0805">Transcription regulation</keyword>
<evidence type="ECO:0000313" key="10">
    <source>
        <dbReference type="EMBL" id="AFM23544.1"/>
    </source>
</evidence>
<sequence>MSPDRILIVDDERVLRQSLKIDLEEDGFEVEILGSGEEAIERLDAIQPHLVLLDLRLPGMDGTQVLEAIRHEHEDLPVIIMTAYGDTQTTVEAIKRGADNFINKPFELHELKELITRALESQKQRREFEYLKYQQRRLHRFCDLVGESPKIVSIYEKIELLAETDCTVLIRGESGTGKELVAGAIHYKSRRAKAPLMEINCASLPESLLESELFGYEKGAFTDAKHRKNGLFELADGGTIFLDEIGEMPLSIQAKLLRFLEKKQFKRLGSTEDLKVDARIIAATNRDLAKAISDSAFREDLYYRLNVVTLNLPPLRERTEDIILLANYFLNEFCRDMGKAQLTFSDEVTELLPTLPWRGNVRELRNVIERAVIFAKGTTITRDLLPQEMRNYAPMKPMDFVQSARETQSLSIEDVLAQVEQDIIDDALRQTGGNMSRAAKLLGISRFSLIRRIDRLRKDHSVT</sequence>
<evidence type="ECO:0000313" key="11">
    <source>
        <dbReference type="Proteomes" id="UP000006055"/>
    </source>
</evidence>
<dbReference type="PROSITE" id="PS50110">
    <property type="entry name" value="RESPONSE_REGULATORY"/>
    <property type="match status" value="1"/>
</dbReference>
<dbReference type="InterPro" id="IPR025662">
    <property type="entry name" value="Sigma_54_int_dom_ATP-bd_1"/>
</dbReference>
<dbReference type="Gene3D" id="1.10.8.60">
    <property type="match status" value="1"/>
</dbReference>
<feature type="domain" description="Response regulatory" evidence="9">
    <location>
        <begin position="5"/>
        <end position="119"/>
    </location>
</feature>
<dbReference type="SMART" id="SM00448">
    <property type="entry name" value="REC"/>
    <property type="match status" value="1"/>
</dbReference>